<dbReference type="OrthoDB" id="10250990at2759"/>
<protein>
    <recommendedName>
        <fullName evidence="4">Flavin reductase like domain-containing protein</fullName>
    </recommendedName>
</protein>
<accession>A0A2T3YVQ2</accession>
<dbReference type="Proteomes" id="UP000240493">
    <property type="component" value="Unassembled WGS sequence"/>
</dbReference>
<name>A0A2T3YVQ2_TRIA4</name>
<dbReference type="Gene3D" id="2.30.110.10">
    <property type="entry name" value="Electron Transport, Fmn-binding Protein, Chain A"/>
    <property type="match status" value="1"/>
</dbReference>
<evidence type="ECO:0000259" key="4">
    <source>
        <dbReference type="Pfam" id="PF01613"/>
    </source>
</evidence>
<evidence type="ECO:0000256" key="2">
    <source>
        <dbReference type="ARBA" id="ARBA00022630"/>
    </source>
</evidence>
<keyword evidence="6" id="KW-1185">Reference proteome</keyword>
<evidence type="ECO:0000256" key="3">
    <source>
        <dbReference type="ARBA" id="ARBA00038054"/>
    </source>
</evidence>
<gene>
    <name evidence="5" type="ORF">M441DRAFT_150591</name>
</gene>
<dbReference type="InterPro" id="IPR012349">
    <property type="entry name" value="Split_barrel_FMN-bd"/>
</dbReference>
<dbReference type="EMBL" id="KZ679270">
    <property type="protein sequence ID" value="PTB36651.1"/>
    <property type="molecule type" value="Genomic_DNA"/>
</dbReference>
<dbReference type="PANTHER" id="PTHR43567">
    <property type="entry name" value="FLAVOREDOXIN-RELATED-RELATED"/>
    <property type="match status" value="1"/>
</dbReference>
<dbReference type="PANTHER" id="PTHR43567:SF1">
    <property type="entry name" value="FLAVOREDOXIN"/>
    <property type="match status" value="1"/>
</dbReference>
<reference evidence="5 6" key="1">
    <citation type="submission" date="2016-07" db="EMBL/GenBank/DDBJ databases">
        <title>Multiple horizontal gene transfer events from other fungi enriched the ability of initially mycotrophic Trichoderma (Ascomycota) to feed on dead plant biomass.</title>
        <authorList>
            <consortium name="DOE Joint Genome Institute"/>
            <person name="Aerts A."/>
            <person name="Atanasova L."/>
            <person name="Chenthamara K."/>
            <person name="Zhang J."/>
            <person name="Grujic M."/>
            <person name="Henrissat B."/>
            <person name="Kuo A."/>
            <person name="Salamov A."/>
            <person name="Lipzen A."/>
            <person name="Labutti K."/>
            <person name="Barry K."/>
            <person name="Miao Y."/>
            <person name="Rahimi M.J."/>
            <person name="Shen Q."/>
            <person name="Grigoriev I.V."/>
            <person name="Kubicek C.P."/>
            <person name="Druzhinina I.S."/>
        </authorList>
    </citation>
    <scope>NUCLEOTIDE SEQUENCE [LARGE SCALE GENOMIC DNA]</scope>
    <source>
        <strain evidence="5 6">CBS 433.97</strain>
    </source>
</reference>
<comment type="similarity">
    <text evidence="3">Belongs to the flavoredoxin family.</text>
</comment>
<organism evidence="5 6">
    <name type="scientific">Trichoderma asperellum (strain ATCC 204424 / CBS 433.97 / NBRC 101777)</name>
    <dbReference type="NCBI Taxonomy" id="1042311"/>
    <lineage>
        <taxon>Eukaryota</taxon>
        <taxon>Fungi</taxon>
        <taxon>Dikarya</taxon>
        <taxon>Ascomycota</taxon>
        <taxon>Pezizomycotina</taxon>
        <taxon>Sordariomycetes</taxon>
        <taxon>Hypocreomycetidae</taxon>
        <taxon>Hypocreales</taxon>
        <taxon>Hypocreaceae</taxon>
        <taxon>Trichoderma</taxon>
    </lineage>
</organism>
<dbReference type="InterPro" id="IPR052174">
    <property type="entry name" value="Flavoredoxin"/>
</dbReference>
<dbReference type="AlphaFoldDB" id="A0A2T3YVQ2"/>
<evidence type="ECO:0000313" key="6">
    <source>
        <dbReference type="Proteomes" id="UP000240493"/>
    </source>
</evidence>
<dbReference type="SUPFAM" id="SSF50475">
    <property type="entry name" value="FMN-binding split barrel"/>
    <property type="match status" value="1"/>
</dbReference>
<feature type="non-terminal residue" evidence="5">
    <location>
        <position position="1"/>
    </location>
</feature>
<dbReference type="Pfam" id="PF01613">
    <property type="entry name" value="Flavin_Reduct"/>
    <property type="match status" value="1"/>
</dbReference>
<feature type="domain" description="Flavin reductase like" evidence="4">
    <location>
        <begin position="2"/>
        <end position="103"/>
    </location>
</feature>
<evidence type="ECO:0000313" key="5">
    <source>
        <dbReference type="EMBL" id="PTB36651.1"/>
    </source>
</evidence>
<dbReference type="GO" id="GO:0010181">
    <property type="term" value="F:FMN binding"/>
    <property type="evidence" value="ECO:0007669"/>
    <property type="project" value="InterPro"/>
</dbReference>
<keyword evidence="2" id="KW-0285">Flavoprotein</keyword>
<comment type="cofactor">
    <cofactor evidence="1">
        <name>FMN</name>
        <dbReference type="ChEBI" id="CHEBI:58210"/>
    </cofactor>
</comment>
<dbReference type="STRING" id="1042311.A0A2T3YVQ2"/>
<sequence>ESKTPQNILQTGQCVVNLPDDSMTHHLLANATGTEHPSASKLDRGYRYVKDKWACAQLNPQKSDLVRPSRILECPVQMECELAEAHETMKDYPDLKGAIVAIELKVLRTHVVDEIRMPGYPNRIDPDHWRPLISSFQEIYGLSGSKLSKSRLGKIEEEKYRNFTRSKLVKFLGDRDKEDVEDRYSQTNGKLEN</sequence>
<evidence type="ECO:0000256" key="1">
    <source>
        <dbReference type="ARBA" id="ARBA00001917"/>
    </source>
</evidence>
<dbReference type="InterPro" id="IPR002563">
    <property type="entry name" value="Flavin_Rdtase-like_dom"/>
</dbReference>
<proteinExistence type="inferred from homology"/>